<name>R0K9K8_EXST2</name>
<accession>R0K9K8</accession>
<dbReference type="RefSeq" id="XP_008027457.1">
    <property type="nucleotide sequence ID" value="XM_008029266.1"/>
</dbReference>
<gene>
    <name evidence="2" type="ORF">SETTUDRAFT_163736</name>
</gene>
<evidence type="ECO:0000256" key="1">
    <source>
        <dbReference type="SAM" id="MobiDB-lite"/>
    </source>
</evidence>
<reference evidence="2 3" key="2">
    <citation type="journal article" date="2013" name="PLoS Genet.">
        <title>Comparative genome structure, secondary metabolite, and effector coding capacity across Cochliobolus pathogens.</title>
        <authorList>
            <person name="Condon B.J."/>
            <person name="Leng Y."/>
            <person name="Wu D."/>
            <person name="Bushley K.E."/>
            <person name="Ohm R.A."/>
            <person name="Otillar R."/>
            <person name="Martin J."/>
            <person name="Schackwitz W."/>
            <person name="Grimwood J."/>
            <person name="MohdZainudin N."/>
            <person name="Xue C."/>
            <person name="Wang R."/>
            <person name="Manning V.A."/>
            <person name="Dhillon B."/>
            <person name="Tu Z.J."/>
            <person name="Steffenson B.J."/>
            <person name="Salamov A."/>
            <person name="Sun H."/>
            <person name="Lowry S."/>
            <person name="LaButti K."/>
            <person name="Han J."/>
            <person name="Copeland A."/>
            <person name="Lindquist E."/>
            <person name="Barry K."/>
            <person name="Schmutz J."/>
            <person name="Baker S.E."/>
            <person name="Ciuffetti L.M."/>
            <person name="Grigoriev I.V."/>
            <person name="Zhong S."/>
            <person name="Turgeon B.G."/>
        </authorList>
    </citation>
    <scope>NUCLEOTIDE SEQUENCE [LARGE SCALE GENOMIC DNA]</scope>
    <source>
        <strain evidence="3">28A</strain>
    </source>
</reference>
<dbReference type="EMBL" id="KB908703">
    <property type="protein sequence ID" value="EOA84952.1"/>
    <property type="molecule type" value="Genomic_DNA"/>
</dbReference>
<dbReference type="AlphaFoldDB" id="R0K9K8"/>
<dbReference type="Proteomes" id="UP000016935">
    <property type="component" value="Unassembled WGS sequence"/>
</dbReference>
<evidence type="ECO:0000313" key="2">
    <source>
        <dbReference type="EMBL" id="EOA84952.1"/>
    </source>
</evidence>
<sequence>MVQEGGSEAAQDSEQESAEAEDRGSVEVEKQASAMPATPSLEQNGVSDKLVAPGVDQMLWGDKYDLIFKLQDRRDDYEEDIDWEDVRKDQGYPWSRQTLESALHGLIQLLRDNGREVDSDDFPGTVDDVMDFISEEHGDELEDHYGAA</sequence>
<dbReference type="GeneID" id="19398869"/>
<feature type="region of interest" description="Disordered" evidence="1">
    <location>
        <begin position="1"/>
        <end position="49"/>
    </location>
</feature>
<organism evidence="2 3">
    <name type="scientific">Exserohilum turcicum (strain 28A)</name>
    <name type="common">Northern leaf blight fungus</name>
    <name type="synonym">Setosphaeria turcica</name>
    <dbReference type="NCBI Taxonomy" id="671987"/>
    <lineage>
        <taxon>Eukaryota</taxon>
        <taxon>Fungi</taxon>
        <taxon>Dikarya</taxon>
        <taxon>Ascomycota</taxon>
        <taxon>Pezizomycotina</taxon>
        <taxon>Dothideomycetes</taxon>
        <taxon>Pleosporomycetidae</taxon>
        <taxon>Pleosporales</taxon>
        <taxon>Pleosporineae</taxon>
        <taxon>Pleosporaceae</taxon>
        <taxon>Exserohilum</taxon>
    </lineage>
</organism>
<reference evidence="2 3" key="1">
    <citation type="journal article" date="2012" name="PLoS Pathog.">
        <title>Diverse lifestyles and strategies of plant pathogenesis encoded in the genomes of eighteen Dothideomycetes fungi.</title>
        <authorList>
            <person name="Ohm R.A."/>
            <person name="Feau N."/>
            <person name="Henrissat B."/>
            <person name="Schoch C.L."/>
            <person name="Horwitz B.A."/>
            <person name="Barry K.W."/>
            <person name="Condon B.J."/>
            <person name="Copeland A.C."/>
            <person name="Dhillon B."/>
            <person name="Glaser F."/>
            <person name="Hesse C.N."/>
            <person name="Kosti I."/>
            <person name="LaButti K."/>
            <person name="Lindquist E.A."/>
            <person name="Lucas S."/>
            <person name="Salamov A.A."/>
            <person name="Bradshaw R.E."/>
            <person name="Ciuffetti L."/>
            <person name="Hamelin R.C."/>
            <person name="Kema G.H.J."/>
            <person name="Lawrence C."/>
            <person name="Scott J.A."/>
            <person name="Spatafora J.W."/>
            <person name="Turgeon B.G."/>
            <person name="de Wit P.J.G.M."/>
            <person name="Zhong S."/>
            <person name="Goodwin S.B."/>
            <person name="Grigoriev I.V."/>
        </authorList>
    </citation>
    <scope>NUCLEOTIDE SEQUENCE [LARGE SCALE GENOMIC DNA]</scope>
    <source>
        <strain evidence="3">28A</strain>
    </source>
</reference>
<evidence type="ECO:0000313" key="3">
    <source>
        <dbReference type="Proteomes" id="UP000016935"/>
    </source>
</evidence>
<dbReference type="HOGENOM" id="CLU_1759926_0_0_1"/>
<protein>
    <submittedName>
        <fullName evidence="2">Uncharacterized protein</fullName>
    </submittedName>
</protein>
<proteinExistence type="predicted"/>
<keyword evidence="3" id="KW-1185">Reference proteome</keyword>
<dbReference type="STRING" id="671987.R0K9K8"/>
<feature type="compositionally biased region" description="Basic and acidic residues" evidence="1">
    <location>
        <begin position="20"/>
        <end position="30"/>
    </location>
</feature>